<dbReference type="STRING" id="484498.SAMN05421686_101426"/>
<dbReference type="InterPro" id="IPR002347">
    <property type="entry name" value="SDR_fam"/>
</dbReference>
<evidence type="ECO:0000256" key="1">
    <source>
        <dbReference type="ARBA" id="ARBA00006484"/>
    </source>
</evidence>
<evidence type="ECO:0000256" key="2">
    <source>
        <dbReference type="ARBA" id="ARBA00023002"/>
    </source>
</evidence>
<dbReference type="GO" id="GO:0016491">
    <property type="term" value="F:oxidoreductase activity"/>
    <property type="evidence" value="ECO:0007669"/>
    <property type="project" value="UniProtKB-KW"/>
</dbReference>
<dbReference type="PANTHER" id="PTHR44196:SF1">
    <property type="entry name" value="DEHYDROGENASE_REDUCTASE SDR FAMILY MEMBER 7B"/>
    <property type="match status" value="1"/>
</dbReference>
<dbReference type="GO" id="GO:0016020">
    <property type="term" value="C:membrane"/>
    <property type="evidence" value="ECO:0007669"/>
    <property type="project" value="TreeGrafter"/>
</dbReference>
<dbReference type="PRINTS" id="PR00080">
    <property type="entry name" value="SDRFAMILY"/>
</dbReference>
<dbReference type="OrthoDB" id="7301144at2"/>
<reference evidence="6" key="1">
    <citation type="submission" date="2017-01" db="EMBL/GenBank/DDBJ databases">
        <authorList>
            <person name="Varghese N."/>
            <person name="Submissions S."/>
        </authorList>
    </citation>
    <scope>NUCLEOTIDE SEQUENCE [LARGE SCALE GENOMIC DNA]</scope>
    <source>
        <strain evidence="6">DSM 24913</strain>
    </source>
</reference>
<dbReference type="Pfam" id="PF00106">
    <property type="entry name" value="adh_short"/>
    <property type="match status" value="1"/>
</dbReference>
<dbReference type="Gene3D" id="3.40.50.720">
    <property type="entry name" value="NAD(P)-binding Rossmann-like Domain"/>
    <property type="match status" value="1"/>
</dbReference>
<dbReference type="EMBL" id="FTOH01000001">
    <property type="protein sequence ID" value="SIS45093.1"/>
    <property type="molecule type" value="Genomic_DNA"/>
</dbReference>
<organism evidence="5 6">
    <name type="scientific">Thalassolituus maritimus</name>
    <dbReference type="NCBI Taxonomy" id="484498"/>
    <lineage>
        <taxon>Bacteria</taxon>
        <taxon>Pseudomonadati</taxon>
        <taxon>Pseudomonadota</taxon>
        <taxon>Gammaproteobacteria</taxon>
        <taxon>Oceanospirillales</taxon>
        <taxon>Oceanospirillaceae</taxon>
        <taxon>Thalassolituus</taxon>
    </lineage>
</organism>
<keyword evidence="6" id="KW-1185">Reference proteome</keyword>
<proteinExistence type="inferred from homology"/>
<gene>
    <name evidence="5" type="ORF">SAMN05421686_101426</name>
</gene>
<feature type="domain" description="Ketoreductase" evidence="4">
    <location>
        <begin position="1"/>
        <end position="168"/>
    </location>
</feature>
<sequence length="253" mass="27716">MNAFITGAASGIGRATAEALINRGWSVALADLFTDDLEAIRAQAPERVYIYKLDVTDADAFEHSVSDFAAKHHGQLRLLFNCAGILEVNRFTDISRERHQQILDINIKGVINGCQAAYPYLKAAPEGQVINMSSASATYGIPEFAVYSASKFAVQGLTEALNLEWRKDGIHVGDVMPPFVKTPMLTSQKHGAHIIDALGVNLTAEDVAEAVLKQLSRKLTHRTVSLQFTLLYLLGQISPRPVTGWLIRLLSRS</sequence>
<evidence type="ECO:0000259" key="4">
    <source>
        <dbReference type="SMART" id="SM00822"/>
    </source>
</evidence>
<dbReference type="PRINTS" id="PR00081">
    <property type="entry name" value="GDHRDH"/>
</dbReference>
<dbReference type="RefSeq" id="WP_076513999.1">
    <property type="nucleotide sequence ID" value="NZ_FTOH01000001.1"/>
</dbReference>
<dbReference type="InterPro" id="IPR036291">
    <property type="entry name" value="NAD(P)-bd_dom_sf"/>
</dbReference>
<dbReference type="SUPFAM" id="SSF51735">
    <property type="entry name" value="NAD(P)-binding Rossmann-fold domains"/>
    <property type="match status" value="1"/>
</dbReference>
<dbReference type="SMART" id="SM00822">
    <property type="entry name" value="PKS_KR"/>
    <property type="match status" value="1"/>
</dbReference>
<dbReference type="NCBIfam" id="NF006123">
    <property type="entry name" value="PRK08267.1"/>
    <property type="match status" value="1"/>
</dbReference>
<evidence type="ECO:0000256" key="3">
    <source>
        <dbReference type="RuleBase" id="RU000363"/>
    </source>
</evidence>
<protein>
    <submittedName>
        <fullName evidence="5">NADP-dependent 3-hydroxy acid dehydrogenase YdfG</fullName>
    </submittedName>
</protein>
<dbReference type="AlphaFoldDB" id="A0A1N7J6V3"/>
<dbReference type="Proteomes" id="UP000185639">
    <property type="component" value="Unassembled WGS sequence"/>
</dbReference>
<dbReference type="PANTHER" id="PTHR44196">
    <property type="entry name" value="DEHYDROGENASE/REDUCTASE SDR FAMILY MEMBER 7B"/>
    <property type="match status" value="1"/>
</dbReference>
<evidence type="ECO:0000313" key="6">
    <source>
        <dbReference type="Proteomes" id="UP000185639"/>
    </source>
</evidence>
<keyword evidence="2" id="KW-0560">Oxidoreductase</keyword>
<accession>A0A1N7J6V3</accession>
<evidence type="ECO:0000313" key="5">
    <source>
        <dbReference type="EMBL" id="SIS45093.1"/>
    </source>
</evidence>
<dbReference type="InterPro" id="IPR057326">
    <property type="entry name" value="KR_dom"/>
</dbReference>
<name>A0A1N7J6V3_9GAMM</name>
<comment type="similarity">
    <text evidence="1 3">Belongs to the short-chain dehydrogenases/reductases (SDR) family.</text>
</comment>